<protein>
    <submittedName>
        <fullName evidence="1">Uncharacterized protein</fullName>
    </submittedName>
</protein>
<evidence type="ECO:0000313" key="1">
    <source>
        <dbReference type="EMBL" id="KAL2044392.1"/>
    </source>
</evidence>
<gene>
    <name evidence="1" type="ORF">N7G274_003097</name>
</gene>
<accession>A0ABR4AEY3</accession>
<evidence type="ECO:0000313" key="2">
    <source>
        <dbReference type="Proteomes" id="UP001590950"/>
    </source>
</evidence>
<sequence>MGLHALAYFCLQHCYPADPLCLSKSPIKLQQILHNQNRPLFTFTLNPCLPPLNPSSTMWATPGTKDLLTHALPTSKTTMIPQTRTKSLTAANVSSKPLPFSVR</sequence>
<keyword evidence="2" id="KW-1185">Reference proteome</keyword>
<reference evidence="1 2" key="1">
    <citation type="submission" date="2024-09" db="EMBL/GenBank/DDBJ databases">
        <title>Rethinking Asexuality: The Enigmatic Case of Functional Sexual Genes in Lepraria (Stereocaulaceae).</title>
        <authorList>
            <person name="Doellman M."/>
            <person name="Sun Y."/>
            <person name="Barcenas-Pena A."/>
            <person name="Lumbsch H.T."/>
            <person name="Grewe F."/>
        </authorList>
    </citation>
    <scope>NUCLEOTIDE SEQUENCE [LARGE SCALE GENOMIC DNA]</scope>
    <source>
        <strain evidence="1 2">Mercado 3170</strain>
    </source>
</reference>
<proteinExistence type="predicted"/>
<name>A0ABR4AEY3_9LECA</name>
<dbReference type="Proteomes" id="UP001590950">
    <property type="component" value="Unassembled WGS sequence"/>
</dbReference>
<comment type="caution">
    <text evidence="1">The sequence shown here is derived from an EMBL/GenBank/DDBJ whole genome shotgun (WGS) entry which is preliminary data.</text>
</comment>
<organism evidence="1 2">
    <name type="scientific">Stereocaulon virgatum</name>
    <dbReference type="NCBI Taxonomy" id="373712"/>
    <lineage>
        <taxon>Eukaryota</taxon>
        <taxon>Fungi</taxon>
        <taxon>Dikarya</taxon>
        <taxon>Ascomycota</taxon>
        <taxon>Pezizomycotina</taxon>
        <taxon>Lecanoromycetes</taxon>
        <taxon>OSLEUM clade</taxon>
        <taxon>Lecanoromycetidae</taxon>
        <taxon>Lecanorales</taxon>
        <taxon>Lecanorineae</taxon>
        <taxon>Stereocaulaceae</taxon>
        <taxon>Stereocaulon</taxon>
    </lineage>
</organism>
<dbReference type="EMBL" id="JBEFKJ010000009">
    <property type="protein sequence ID" value="KAL2044392.1"/>
    <property type="molecule type" value="Genomic_DNA"/>
</dbReference>